<name>A0A0L0G8T8_9EUKA</name>
<dbReference type="Proteomes" id="UP000054560">
    <property type="component" value="Unassembled WGS sequence"/>
</dbReference>
<protein>
    <submittedName>
        <fullName evidence="1">Uncharacterized protein</fullName>
    </submittedName>
</protein>
<evidence type="ECO:0000313" key="2">
    <source>
        <dbReference type="Proteomes" id="UP000054560"/>
    </source>
</evidence>
<accession>A0A0L0G8T8</accession>
<proteinExistence type="predicted"/>
<dbReference type="GeneID" id="25902980"/>
<keyword evidence="2" id="KW-1185">Reference proteome</keyword>
<dbReference type="AlphaFoldDB" id="A0A0L0G8T8"/>
<gene>
    <name evidence="1" type="ORF">SARC_02476</name>
</gene>
<sequence length="204" mass="23116">MMYHVGQQYNTYGNPLKNLVKRTSILRPFDHHTNIISIDCLDSEDCTINPLNSLSHTSIYNGTSQSQAELWRPSVNARGPEVDPKVLIDTLKFYPGYRGYSLAGNVKSKKAVEGYSVKIQRRTAILVSADEYGLIILSNDDASLQYRINWSLIADVDHVHTDDISTPLRKRKRTNYLALRLKDGSVYVINSLQTPELFRVKASK</sequence>
<dbReference type="RefSeq" id="XP_014159231.1">
    <property type="nucleotide sequence ID" value="XM_014303756.1"/>
</dbReference>
<reference evidence="1 2" key="1">
    <citation type="submission" date="2011-02" db="EMBL/GenBank/DDBJ databases">
        <title>The Genome Sequence of Sphaeroforma arctica JP610.</title>
        <authorList>
            <consortium name="The Broad Institute Genome Sequencing Platform"/>
            <person name="Russ C."/>
            <person name="Cuomo C."/>
            <person name="Young S.K."/>
            <person name="Zeng Q."/>
            <person name="Gargeya S."/>
            <person name="Alvarado L."/>
            <person name="Berlin A."/>
            <person name="Chapman S.B."/>
            <person name="Chen Z."/>
            <person name="Freedman E."/>
            <person name="Gellesch M."/>
            <person name="Goldberg J."/>
            <person name="Griggs A."/>
            <person name="Gujja S."/>
            <person name="Heilman E."/>
            <person name="Heiman D."/>
            <person name="Howarth C."/>
            <person name="Mehta T."/>
            <person name="Neiman D."/>
            <person name="Pearson M."/>
            <person name="Roberts A."/>
            <person name="Saif S."/>
            <person name="Shea T."/>
            <person name="Shenoy N."/>
            <person name="Sisk P."/>
            <person name="Stolte C."/>
            <person name="Sykes S."/>
            <person name="White J."/>
            <person name="Yandava C."/>
            <person name="Burger G."/>
            <person name="Gray M.W."/>
            <person name="Holland P.W.H."/>
            <person name="King N."/>
            <person name="Lang F.B.F."/>
            <person name="Roger A.J."/>
            <person name="Ruiz-Trillo I."/>
            <person name="Haas B."/>
            <person name="Nusbaum C."/>
            <person name="Birren B."/>
        </authorList>
    </citation>
    <scope>NUCLEOTIDE SEQUENCE [LARGE SCALE GENOMIC DNA]</scope>
    <source>
        <strain evidence="1 2">JP610</strain>
    </source>
</reference>
<organism evidence="1 2">
    <name type="scientific">Sphaeroforma arctica JP610</name>
    <dbReference type="NCBI Taxonomy" id="667725"/>
    <lineage>
        <taxon>Eukaryota</taxon>
        <taxon>Ichthyosporea</taxon>
        <taxon>Ichthyophonida</taxon>
        <taxon>Sphaeroforma</taxon>
    </lineage>
</organism>
<evidence type="ECO:0000313" key="1">
    <source>
        <dbReference type="EMBL" id="KNC85329.1"/>
    </source>
</evidence>
<dbReference type="EMBL" id="KQ241708">
    <property type="protein sequence ID" value="KNC85329.1"/>
    <property type="molecule type" value="Genomic_DNA"/>
</dbReference>